<keyword evidence="1" id="KW-0812">Transmembrane</keyword>
<reference evidence="3 4" key="1">
    <citation type="submission" date="2020-08" db="EMBL/GenBank/DDBJ databases">
        <authorList>
            <person name="Liu C."/>
            <person name="Sun Q."/>
        </authorList>
    </citation>
    <scope>NUCLEOTIDE SEQUENCE [LARGE SCALE GENOMIC DNA]</scope>
    <source>
        <strain evidence="3 4">NSJ-61</strain>
    </source>
</reference>
<feature type="domain" description="CAAX prenyl protease 2/Lysostaphin resistance protein A-like" evidence="2">
    <location>
        <begin position="131"/>
        <end position="228"/>
    </location>
</feature>
<dbReference type="InterPro" id="IPR003675">
    <property type="entry name" value="Rce1/LyrA-like_dom"/>
</dbReference>
<dbReference type="GO" id="GO:0004175">
    <property type="term" value="F:endopeptidase activity"/>
    <property type="evidence" value="ECO:0007669"/>
    <property type="project" value="UniProtKB-ARBA"/>
</dbReference>
<feature type="transmembrane region" description="Helical" evidence="1">
    <location>
        <begin position="15"/>
        <end position="34"/>
    </location>
</feature>
<dbReference type="Pfam" id="PF02517">
    <property type="entry name" value="Rce1-like"/>
    <property type="match status" value="1"/>
</dbReference>
<keyword evidence="1" id="KW-1133">Transmembrane helix</keyword>
<feature type="transmembrane region" description="Helical" evidence="1">
    <location>
        <begin position="89"/>
        <end position="112"/>
    </location>
</feature>
<feature type="transmembrane region" description="Helical" evidence="1">
    <location>
        <begin position="216"/>
        <end position="234"/>
    </location>
</feature>
<feature type="transmembrane region" description="Helical" evidence="1">
    <location>
        <begin position="162"/>
        <end position="180"/>
    </location>
</feature>
<evidence type="ECO:0000313" key="3">
    <source>
        <dbReference type="EMBL" id="QNM13561.1"/>
    </source>
</evidence>
<feature type="transmembrane region" description="Helical" evidence="1">
    <location>
        <begin position="192"/>
        <end position="209"/>
    </location>
</feature>
<dbReference type="GO" id="GO:0080120">
    <property type="term" value="P:CAAX-box protein maturation"/>
    <property type="evidence" value="ECO:0007669"/>
    <property type="project" value="UniProtKB-ARBA"/>
</dbReference>
<evidence type="ECO:0000313" key="4">
    <source>
        <dbReference type="Proteomes" id="UP000515856"/>
    </source>
</evidence>
<dbReference type="AlphaFoldDB" id="A0A7G9GRX9"/>
<keyword evidence="1" id="KW-0472">Membrane</keyword>
<protein>
    <submittedName>
        <fullName evidence="3">CPBP family intramembrane metalloprotease</fullName>
    </submittedName>
</protein>
<dbReference type="Proteomes" id="UP000515856">
    <property type="component" value="Chromosome"/>
</dbReference>
<keyword evidence="3" id="KW-0482">Metalloprotease</keyword>
<dbReference type="GO" id="GO:0006508">
    <property type="term" value="P:proteolysis"/>
    <property type="evidence" value="ECO:0007669"/>
    <property type="project" value="UniProtKB-KW"/>
</dbReference>
<keyword evidence="3" id="KW-0645">Protease</keyword>
<keyword evidence="4" id="KW-1185">Reference proteome</keyword>
<dbReference type="KEGG" id="ehn:H9Q80_06330"/>
<dbReference type="RefSeq" id="WP_117452615.1">
    <property type="nucleotide sequence ID" value="NZ_CP060636.1"/>
</dbReference>
<evidence type="ECO:0000259" key="2">
    <source>
        <dbReference type="Pfam" id="PF02517"/>
    </source>
</evidence>
<gene>
    <name evidence="3" type="ORF">H9Q80_06330</name>
</gene>
<keyword evidence="3" id="KW-0378">Hydrolase</keyword>
<dbReference type="GO" id="GO:0008237">
    <property type="term" value="F:metallopeptidase activity"/>
    <property type="evidence" value="ECO:0007669"/>
    <property type="project" value="UniProtKB-KW"/>
</dbReference>
<feature type="transmembrane region" description="Helical" evidence="1">
    <location>
        <begin position="46"/>
        <end position="68"/>
    </location>
</feature>
<dbReference type="InterPro" id="IPR052710">
    <property type="entry name" value="CAAX_protease"/>
</dbReference>
<dbReference type="EMBL" id="CP060636">
    <property type="protein sequence ID" value="QNM13561.1"/>
    <property type="molecule type" value="Genomic_DNA"/>
</dbReference>
<proteinExistence type="predicted"/>
<dbReference type="PANTHER" id="PTHR36435:SF1">
    <property type="entry name" value="CAAX AMINO TERMINAL PROTEASE FAMILY PROTEIN"/>
    <property type="match status" value="1"/>
</dbReference>
<organism evidence="3 4">
    <name type="scientific">[Eubacterium] hominis</name>
    <dbReference type="NCBI Taxonomy" id="2764325"/>
    <lineage>
        <taxon>Bacteria</taxon>
        <taxon>Bacillati</taxon>
        <taxon>Bacillota</taxon>
        <taxon>Erysipelotrichia</taxon>
        <taxon>Erysipelotrichales</taxon>
        <taxon>Erysipelotrichaceae</taxon>
        <taxon>Amedibacillus</taxon>
    </lineage>
</organism>
<name>A0A7G9GRX9_9FIRM</name>
<sequence>MFEDNKKPTMNSKRVLLLLIIYFVIFLKFVPEIAKKITLMLNPYATIMSIPVLVVLYLMVTAASIYIARTVWKPSVEKFRSEPKKYIRIIVYAIVLILVVNFGLSIIISFVTQTDTSQNQQIIETNSLISPFYTFFYTCLIAPVLEETIFRGGIYTFVKEKMGVSAALVISSVFFGLIHVSSSLFNGNINDFVYLILYAGIGLILGYAYERSDTIIVSVGIHAGNNLFSFIMMMI</sequence>
<accession>A0A7G9GRX9</accession>
<dbReference type="PANTHER" id="PTHR36435">
    <property type="entry name" value="SLR1288 PROTEIN"/>
    <property type="match status" value="1"/>
</dbReference>
<evidence type="ECO:0000256" key="1">
    <source>
        <dbReference type="SAM" id="Phobius"/>
    </source>
</evidence>